<organism evidence="1 2">
    <name type="scientific">Roseomonas haemaphysalidis</name>
    <dbReference type="NCBI Taxonomy" id="2768162"/>
    <lineage>
        <taxon>Bacteria</taxon>
        <taxon>Pseudomonadati</taxon>
        <taxon>Pseudomonadota</taxon>
        <taxon>Alphaproteobacteria</taxon>
        <taxon>Acetobacterales</taxon>
        <taxon>Roseomonadaceae</taxon>
        <taxon>Roseomonas</taxon>
    </lineage>
</organism>
<comment type="caution">
    <text evidence="1">The sequence shown here is derived from an EMBL/GenBank/DDBJ whole genome shotgun (WGS) entry which is preliminary data.</text>
</comment>
<reference evidence="1 2" key="1">
    <citation type="submission" date="2020-09" db="EMBL/GenBank/DDBJ databases">
        <title>Roseomonas.</title>
        <authorList>
            <person name="Zhu W."/>
        </authorList>
    </citation>
    <scope>NUCLEOTIDE SEQUENCE [LARGE SCALE GENOMIC DNA]</scope>
    <source>
        <strain evidence="1 2">573</strain>
    </source>
</reference>
<name>A0ABS3KSQ0_9PROT</name>
<accession>A0ABS3KSQ0</accession>
<protein>
    <submittedName>
        <fullName evidence="1">Uncharacterized protein</fullName>
    </submittedName>
</protein>
<proteinExistence type="predicted"/>
<dbReference type="RefSeq" id="WP_207418469.1">
    <property type="nucleotide sequence ID" value="NZ_CP061177.1"/>
</dbReference>
<sequence>MGQPDDWAKALAATLAAPGALAGADHPGAAIDATLQARVLALYADELRGLTPDQALPWLLRRTALLEARLLGLQAAALGAPVLPAGVEPARPGALDLSCDAALVQGGFYPAEQAADGTAFRWIGPAPEACVFLPRLSAPLEIRLHVHSAFLPEVMDAVRLSLDGGEQVPATRQGDVLSAVLRPGPLGHGALLRLDIDTARTESPEARGGTDRRRLSLALSRIEAASR</sequence>
<dbReference type="Proteomes" id="UP001518989">
    <property type="component" value="Unassembled WGS sequence"/>
</dbReference>
<gene>
    <name evidence="1" type="ORF">IAI61_15620</name>
</gene>
<dbReference type="EMBL" id="JACTNG010000009">
    <property type="protein sequence ID" value="MBO1080471.1"/>
    <property type="molecule type" value="Genomic_DNA"/>
</dbReference>
<evidence type="ECO:0000313" key="1">
    <source>
        <dbReference type="EMBL" id="MBO1080471.1"/>
    </source>
</evidence>
<keyword evidence="2" id="KW-1185">Reference proteome</keyword>
<evidence type="ECO:0000313" key="2">
    <source>
        <dbReference type="Proteomes" id="UP001518989"/>
    </source>
</evidence>